<proteinExistence type="predicted"/>
<reference evidence="2" key="1">
    <citation type="submission" date="2020-01" db="EMBL/GenBank/DDBJ databases">
        <authorList>
            <person name="Mishra B."/>
        </authorList>
    </citation>
    <scope>NUCLEOTIDE SEQUENCE [LARGE SCALE GENOMIC DNA]</scope>
</reference>
<evidence type="ECO:0000313" key="3">
    <source>
        <dbReference type="Proteomes" id="UP000467841"/>
    </source>
</evidence>
<accession>A0A6D2I4K7</accession>
<sequence>MAEHSYRPGKHPSNDYVPRTTAPREQKVDRTVRLEDHRPASDLNVQPNLSARPNLTTSATINPIVPMADHNPLAGRMSRLTIRTVRSTRSRF</sequence>
<comment type="caution">
    <text evidence="2">The sequence shown here is derived from an EMBL/GenBank/DDBJ whole genome shotgun (WGS) entry which is preliminary data.</text>
</comment>
<gene>
    <name evidence="2" type="ORF">MERR_LOCUS9137</name>
</gene>
<feature type="region of interest" description="Disordered" evidence="1">
    <location>
        <begin position="1"/>
        <end position="61"/>
    </location>
</feature>
<dbReference type="Proteomes" id="UP000467841">
    <property type="component" value="Unassembled WGS sequence"/>
</dbReference>
<keyword evidence="3" id="KW-1185">Reference proteome</keyword>
<evidence type="ECO:0000256" key="1">
    <source>
        <dbReference type="SAM" id="MobiDB-lite"/>
    </source>
</evidence>
<feature type="compositionally biased region" description="Polar residues" evidence="1">
    <location>
        <begin position="43"/>
        <end position="61"/>
    </location>
</feature>
<dbReference type="AlphaFoldDB" id="A0A6D2I4K7"/>
<feature type="compositionally biased region" description="Basic and acidic residues" evidence="1">
    <location>
        <begin position="22"/>
        <end position="40"/>
    </location>
</feature>
<protein>
    <submittedName>
        <fullName evidence="2">Uncharacterized protein</fullName>
    </submittedName>
</protein>
<dbReference type="EMBL" id="CACVBM020000665">
    <property type="protein sequence ID" value="CAA7021902.1"/>
    <property type="molecule type" value="Genomic_DNA"/>
</dbReference>
<evidence type="ECO:0000313" key="2">
    <source>
        <dbReference type="EMBL" id="CAA7021902.1"/>
    </source>
</evidence>
<name>A0A6D2I4K7_9BRAS</name>
<organism evidence="2 3">
    <name type="scientific">Microthlaspi erraticum</name>
    <dbReference type="NCBI Taxonomy" id="1685480"/>
    <lineage>
        <taxon>Eukaryota</taxon>
        <taxon>Viridiplantae</taxon>
        <taxon>Streptophyta</taxon>
        <taxon>Embryophyta</taxon>
        <taxon>Tracheophyta</taxon>
        <taxon>Spermatophyta</taxon>
        <taxon>Magnoliopsida</taxon>
        <taxon>eudicotyledons</taxon>
        <taxon>Gunneridae</taxon>
        <taxon>Pentapetalae</taxon>
        <taxon>rosids</taxon>
        <taxon>malvids</taxon>
        <taxon>Brassicales</taxon>
        <taxon>Brassicaceae</taxon>
        <taxon>Coluteocarpeae</taxon>
        <taxon>Microthlaspi</taxon>
    </lineage>
</organism>